<gene>
    <name evidence="2" type="primary">pstpip1b</name>
    <name evidence="2" type="synonym">zgc:123255</name>
</gene>
<evidence type="ECO:0000313" key="1">
    <source>
        <dbReference type="Proteomes" id="UP000000437"/>
    </source>
</evidence>
<reference evidence="2" key="1">
    <citation type="submission" date="2025-08" db="UniProtKB">
        <authorList>
            <consortium name="RefSeq"/>
        </authorList>
    </citation>
    <scope>IDENTIFICATION</scope>
    <source>
        <strain evidence="2">Tuebingen</strain>
        <tissue evidence="2">Fibroblasts and whole tissue</tissue>
    </source>
</reference>
<evidence type="ECO:0000313" key="2">
    <source>
        <dbReference type="RefSeq" id="XP_073763217.1"/>
    </source>
</evidence>
<protein>
    <submittedName>
        <fullName evidence="2">Proline-serine-threonine phosphatase-interacting protein 1b isoform X1</fullName>
    </submittedName>
</protein>
<keyword evidence="1" id="KW-1185">Reference proteome</keyword>
<dbReference type="RefSeq" id="XP_073763217.1">
    <property type="nucleotide sequence ID" value="XM_073907116.1"/>
</dbReference>
<dbReference type="Proteomes" id="UP000000437">
    <property type="component" value="Chromosome 7"/>
</dbReference>
<name>A0AC58G0H7_DANRE</name>
<organism evidence="1 2">
    <name type="scientific">Danio rerio</name>
    <name type="common">Zebrafish</name>
    <name type="synonym">Brachydanio rerio</name>
    <dbReference type="NCBI Taxonomy" id="7955"/>
    <lineage>
        <taxon>Eukaryota</taxon>
        <taxon>Metazoa</taxon>
        <taxon>Chordata</taxon>
        <taxon>Craniata</taxon>
        <taxon>Vertebrata</taxon>
        <taxon>Euteleostomi</taxon>
        <taxon>Actinopterygii</taxon>
        <taxon>Neopterygii</taxon>
        <taxon>Teleostei</taxon>
        <taxon>Ostariophysi</taxon>
        <taxon>Cypriniformes</taxon>
        <taxon>Danionidae</taxon>
        <taxon>Danioninae</taxon>
        <taxon>Danio</taxon>
    </lineage>
</organism>
<accession>A0AC58G0H7</accession>
<proteinExistence type="predicted"/>
<sequence>MALLFCDSFWGTDFTDQSGYEAILQRLQDGRHMCKDVEELLKMRALAEEKYGRDLVAIARKAEGQTEIGTLKASFDKFKEEIEKTGNLHIQLSERIKEEVLKIEVFREHQREQRKKLEEIIEKLQKPKMVLHKKTMESKRLYEQRCKEADESEQALGKKTNVNTSTHRQSEKVMNRARLCRQAANLAEKQYRWNVDQLGKTCQDWESTYRSACEVFQQQESERINILRCVLWEHCNLLSKQCVQDDDCYEEVRKILEQCDIVADNNNFIKMKKTSSHPPAPIEFQCYSDADTNGGVRRIETNRLSVVLSGMSFIGFPEAGNNSGAKYTPDQQRIGVTEEKYMVLYEFKAQEDDELSISKGQVVTITEKDSQEEVDRFKADGKNHMSTESWVGLSKPSATGEWVWSDGSQESFLTWKSGQPNDPDTDFCAKSTNGELFDFNCNQKYPFFCYYWMPPLILVMELKSWEEAFQYCRTKHNGLACLPTRLHLLQVQNHTEASDAPSVWTGLRFLAGSWFWVNGEALGTLVSLQACPANALYCGSRNLGAKSWENRNCIDKLNFVCY</sequence>